<dbReference type="RefSeq" id="WP_117835752.1">
    <property type="nucleotide sequence ID" value="NZ_QRXJ01000016.1"/>
</dbReference>
<evidence type="ECO:0000259" key="1">
    <source>
        <dbReference type="Pfam" id="PF02732"/>
    </source>
</evidence>
<accession>A0A412QC14</accession>
<dbReference type="GO" id="GO:0004518">
    <property type="term" value="F:nuclease activity"/>
    <property type="evidence" value="ECO:0007669"/>
    <property type="project" value="InterPro"/>
</dbReference>
<dbReference type="InterPro" id="IPR011335">
    <property type="entry name" value="Restrct_endonuc-II-like"/>
</dbReference>
<gene>
    <name evidence="2" type="ORF">DWX03_11955</name>
</gene>
<comment type="caution">
    <text evidence="2">The sequence shown here is derived from an EMBL/GenBank/DDBJ whole genome shotgun (WGS) entry which is preliminary data.</text>
</comment>
<dbReference type="InterPro" id="IPR006166">
    <property type="entry name" value="ERCC4_domain"/>
</dbReference>
<proteinExistence type="predicted"/>
<dbReference type="EMBL" id="QRXJ01000016">
    <property type="protein sequence ID" value="RGT88465.1"/>
    <property type="molecule type" value="Genomic_DNA"/>
</dbReference>
<protein>
    <recommendedName>
        <fullName evidence="1">ERCC4 domain-containing protein</fullName>
    </recommendedName>
</protein>
<dbReference type="Proteomes" id="UP000283360">
    <property type="component" value="Unassembled WGS sequence"/>
</dbReference>
<name>A0A412QC14_9FIRM</name>
<dbReference type="GO" id="GO:0006259">
    <property type="term" value="P:DNA metabolic process"/>
    <property type="evidence" value="ECO:0007669"/>
    <property type="project" value="UniProtKB-ARBA"/>
</dbReference>
<evidence type="ECO:0000313" key="3">
    <source>
        <dbReference type="Proteomes" id="UP000283360"/>
    </source>
</evidence>
<evidence type="ECO:0000313" key="2">
    <source>
        <dbReference type="EMBL" id="RGT88465.1"/>
    </source>
</evidence>
<dbReference type="Pfam" id="PF02732">
    <property type="entry name" value="ERCC4"/>
    <property type="match status" value="1"/>
</dbReference>
<sequence length="171" mass="20262">MDIQIDTREKQRAIRKIIKTFDENGVKHFSSKLLVGDYMSLDNPRLIIDRKQNLQELCGNVCQQHERFKKELIKAIDAGIQLVILVEHGSDVKNLEDVWFWQNPRKHEVRWRMVNGKREKYVVSAKAVDGKQLYKSMCTIRDRYNVRFEFCEKKDTGKEIMRILSEYGDAK</sequence>
<feature type="domain" description="ERCC4" evidence="1">
    <location>
        <begin position="5"/>
        <end position="156"/>
    </location>
</feature>
<dbReference type="GO" id="GO:0003677">
    <property type="term" value="F:DNA binding"/>
    <property type="evidence" value="ECO:0007669"/>
    <property type="project" value="InterPro"/>
</dbReference>
<dbReference type="SUPFAM" id="SSF52980">
    <property type="entry name" value="Restriction endonuclease-like"/>
    <property type="match status" value="1"/>
</dbReference>
<dbReference type="Gene3D" id="3.40.50.10130">
    <property type="match status" value="1"/>
</dbReference>
<reference evidence="2 3" key="1">
    <citation type="submission" date="2018-08" db="EMBL/GenBank/DDBJ databases">
        <title>A genome reference for cultivated species of the human gut microbiota.</title>
        <authorList>
            <person name="Zou Y."/>
            <person name="Xue W."/>
            <person name="Luo G."/>
        </authorList>
    </citation>
    <scope>NUCLEOTIDE SEQUENCE [LARGE SCALE GENOMIC DNA]</scope>
    <source>
        <strain evidence="2 3">AF18-12LB</strain>
    </source>
</reference>
<organism evidence="2 3">
    <name type="scientific">Coprococcus comes</name>
    <dbReference type="NCBI Taxonomy" id="410072"/>
    <lineage>
        <taxon>Bacteria</taxon>
        <taxon>Bacillati</taxon>
        <taxon>Bacillota</taxon>
        <taxon>Clostridia</taxon>
        <taxon>Lachnospirales</taxon>
        <taxon>Lachnospiraceae</taxon>
        <taxon>Coprococcus</taxon>
    </lineage>
</organism>
<dbReference type="AlphaFoldDB" id="A0A412QC14"/>
<keyword evidence="3" id="KW-1185">Reference proteome</keyword>